<dbReference type="AlphaFoldDB" id="A0A6J6CZ59"/>
<dbReference type="Gene3D" id="3.40.800.20">
    <property type="entry name" value="Histone deacetylase domain"/>
    <property type="match status" value="1"/>
</dbReference>
<proteinExistence type="predicted"/>
<dbReference type="InterPro" id="IPR037138">
    <property type="entry name" value="His_deacetylse_dom_sf"/>
</dbReference>
<dbReference type="SUPFAM" id="SSF52768">
    <property type="entry name" value="Arginase/deacetylase"/>
    <property type="match status" value="1"/>
</dbReference>
<dbReference type="InterPro" id="IPR023801">
    <property type="entry name" value="His_deacetylse_dom"/>
</dbReference>
<reference evidence="2" key="1">
    <citation type="submission" date="2020-05" db="EMBL/GenBank/DDBJ databases">
        <authorList>
            <person name="Chiriac C."/>
            <person name="Salcher M."/>
            <person name="Ghai R."/>
            <person name="Kavagutti S V."/>
        </authorList>
    </citation>
    <scope>NUCLEOTIDE SEQUENCE</scope>
</reference>
<sequence>MPISIFYSQSYNDIPESFDTFTKADEVAKLVQGITNPTLALCQPRPATAAELQEVHDQEYLDALRTGLPLDLATSNTLGWYEGLLAAVAASTGGLRDAALEALESGTSSTAATRNAGSLSSGLHHASYERGNGYCTINGLVIAARAALDAGAKRVLILDLDAHCGGGTAGLIDGLVGVEQLDVSVNGFDSYPAREDAQLTVVGNSSAYLDTIAEQLGAIPQPEGIDLILYNAGMDPHEHSGGMSGITSPVLERREQMVFEFAAVHDIPVAFTLAGGYTGYGLTLEEVAQLHMLTILAAATSATGAQAATGAQFESQ</sequence>
<gene>
    <name evidence="2" type="ORF">UFOPK1358_01964</name>
</gene>
<dbReference type="Pfam" id="PF00850">
    <property type="entry name" value="Hist_deacetyl"/>
    <property type="match status" value="1"/>
</dbReference>
<dbReference type="EMBL" id="CAEZSF010000281">
    <property type="protein sequence ID" value="CAB4556732.1"/>
    <property type="molecule type" value="Genomic_DNA"/>
</dbReference>
<dbReference type="PANTHER" id="PTHR10625:SF19">
    <property type="entry name" value="HISTONE DEACETYLASE 12"/>
    <property type="match status" value="1"/>
</dbReference>
<accession>A0A6J6CZ59</accession>
<feature type="domain" description="Histone deacetylase" evidence="1">
    <location>
        <begin position="37"/>
        <end position="280"/>
    </location>
</feature>
<evidence type="ECO:0000313" key="2">
    <source>
        <dbReference type="EMBL" id="CAB4556732.1"/>
    </source>
</evidence>
<dbReference type="GO" id="GO:0040029">
    <property type="term" value="P:epigenetic regulation of gene expression"/>
    <property type="evidence" value="ECO:0007669"/>
    <property type="project" value="TreeGrafter"/>
</dbReference>
<organism evidence="2">
    <name type="scientific">freshwater metagenome</name>
    <dbReference type="NCBI Taxonomy" id="449393"/>
    <lineage>
        <taxon>unclassified sequences</taxon>
        <taxon>metagenomes</taxon>
        <taxon>ecological metagenomes</taxon>
    </lineage>
</organism>
<dbReference type="GO" id="GO:0004407">
    <property type="term" value="F:histone deacetylase activity"/>
    <property type="evidence" value="ECO:0007669"/>
    <property type="project" value="TreeGrafter"/>
</dbReference>
<dbReference type="InterPro" id="IPR000286">
    <property type="entry name" value="HDACs"/>
</dbReference>
<dbReference type="InterPro" id="IPR023696">
    <property type="entry name" value="Ureohydrolase_dom_sf"/>
</dbReference>
<dbReference type="PANTHER" id="PTHR10625">
    <property type="entry name" value="HISTONE DEACETYLASE HDAC1-RELATED"/>
    <property type="match status" value="1"/>
</dbReference>
<name>A0A6J6CZ59_9ZZZZ</name>
<dbReference type="PRINTS" id="PR01270">
    <property type="entry name" value="HDASUPER"/>
</dbReference>
<protein>
    <submittedName>
        <fullName evidence="2">Unannotated protein</fullName>
    </submittedName>
</protein>
<evidence type="ECO:0000259" key="1">
    <source>
        <dbReference type="Pfam" id="PF00850"/>
    </source>
</evidence>